<protein>
    <submittedName>
        <fullName evidence="1">DsrE family protein</fullName>
    </submittedName>
</protein>
<proteinExistence type="predicted"/>
<dbReference type="Gene3D" id="3.40.1260.10">
    <property type="entry name" value="DsrEFH-like"/>
    <property type="match status" value="1"/>
</dbReference>
<dbReference type="Pfam" id="PF02635">
    <property type="entry name" value="DsrE"/>
    <property type="match status" value="1"/>
</dbReference>
<gene>
    <name evidence="1" type="ORF">ACFQJ9_12165</name>
</gene>
<comment type="caution">
    <text evidence="1">The sequence shown here is derived from an EMBL/GenBank/DDBJ whole genome shotgun (WGS) entry which is preliminary data.</text>
</comment>
<dbReference type="InterPro" id="IPR003787">
    <property type="entry name" value="Sulphur_relay_DsrE/F-like"/>
</dbReference>
<dbReference type="SUPFAM" id="SSF75169">
    <property type="entry name" value="DsrEFH-like"/>
    <property type="match status" value="1"/>
</dbReference>
<dbReference type="PANTHER" id="PTHR37691">
    <property type="entry name" value="BLR3518 PROTEIN"/>
    <property type="match status" value="1"/>
</dbReference>
<dbReference type="EMBL" id="JBHTAR010000011">
    <property type="protein sequence ID" value="MFC7200155.1"/>
    <property type="molecule type" value="Genomic_DNA"/>
</dbReference>
<dbReference type="PANTHER" id="PTHR37691:SF1">
    <property type="entry name" value="BLR3518 PROTEIN"/>
    <property type="match status" value="1"/>
</dbReference>
<dbReference type="AlphaFoldDB" id="A0ABD5Z588"/>
<keyword evidence="2" id="KW-1185">Reference proteome</keyword>
<organism evidence="1 2">
    <name type="scientific">Halospeciosus flavus</name>
    <dbReference type="NCBI Taxonomy" id="3032283"/>
    <lineage>
        <taxon>Archaea</taxon>
        <taxon>Methanobacteriati</taxon>
        <taxon>Methanobacteriota</taxon>
        <taxon>Stenosarchaea group</taxon>
        <taxon>Halobacteria</taxon>
        <taxon>Halobacteriales</taxon>
        <taxon>Halobacteriaceae</taxon>
        <taxon>Halospeciosus</taxon>
    </lineage>
</organism>
<reference evidence="1 2" key="1">
    <citation type="journal article" date="2019" name="Int. J. Syst. Evol. Microbiol.">
        <title>The Global Catalogue of Microorganisms (GCM) 10K type strain sequencing project: providing services to taxonomists for standard genome sequencing and annotation.</title>
        <authorList>
            <consortium name="The Broad Institute Genomics Platform"/>
            <consortium name="The Broad Institute Genome Sequencing Center for Infectious Disease"/>
            <person name="Wu L."/>
            <person name="Ma J."/>
        </authorList>
    </citation>
    <scope>NUCLEOTIDE SEQUENCE [LARGE SCALE GENOMIC DNA]</scope>
    <source>
        <strain evidence="1 2">XZGYJ-43</strain>
    </source>
</reference>
<accession>A0ABD5Z588</accession>
<dbReference type="InterPro" id="IPR027396">
    <property type="entry name" value="DsrEFH-like"/>
</dbReference>
<dbReference type="RefSeq" id="WP_279526945.1">
    <property type="nucleotide sequence ID" value="NZ_CP122312.1"/>
</dbReference>
<name>A0ABD5Z588_9EURY</name>
<evidence type="ECO:0000313" key="2">
    <source>
        <dbReference type="Proteomes" id="UP001596447"/>
    </source>
</evidence>
<evidence type="ECO:0000313" key="1">
    <source>
        <dbReference type="EMBL" id="MFC7200155.1"/>
    </source>
</evidence>
<sequence length="136" mass="14711">MSYIPAVFSTPTVTFTYAARVDSDVQTVFHNSDPAENGHVLANVENPLADDSVEMDDVAVLLNGDAAPLLTVEGDDELAERVADLQDDGVDFFVCQNSLHARDLDASDVRERVRVVPSGVGLLTKLQDEGYAYITP</sequence>
<dbReference type="Proteomes" id="UP001596447">
    <property type="component" value="Unassembled WGS sequence"/>
</dbReference>